<dbReference type="GeneID" id="36561362"/>
<comment type="subcellular location">
    <subcellularLocation>
        <location evidence="1">Membrane</location>
        <topology evidence="1">Multi-pass membrane protein</topology>
    </subcellularLocation>
</comment>
<evidence type="ECO:0000256" key="1">
    <source>
        <dbReference type="ARBA" id="ARBA00004141"/>
    </source>
</evidence>
<evidence type="ECO:0000256" key="5">
    <source>
        <dbReference type="ARBA" id="ARBA00023136"/>
    </source>
</evidence>
<feature type="transmembrane region" description="Helical" evidence="6">
    <location>
        <begin position="404"/>
        <end position="427"/>
    </location>
</feature>
<evidence type="ECO:0000313" key="8">
    <source>
        <dbReference type="Proteomes" id="UP000234275"/>
    </source>
</evidence>
<reference evidence="7 8" key="1">
    <citation type="submission" date="2016-12" db="EMBL/GenBank/DDBJ databases">
        <title>The genomes of Aspergillus section Nigri reveals drivers in fungal speciation.</title>
        <authorList>
            <consortium name="DOE Joint Genome Institute"/>
            <person name="Vesth T.C."/>
            <person name="Nybo J."/>
            <person name="Theobald S."/>
            <person name="Brandl J."/>
            <person name="Frisvad J.C."/>
            <person name="Nielsen K.F."/>
            <person name="Lyhne E.K."/>
            <person name="Kogle M.E."/>
            <person name="Kuo A."/>
            <person name="Riley R."/>
            <person name="Clum A."/>
            <person name="Nolan M."/>
            <person name="Lipzen A."/>
            <person name="Salamov A."/>
            <person name="Henrissat B."/>
            <person name="Wiebenga A."/>
            <person name="De Vries R.P."/>
            <person name="Grigoriev I.V."/>
            <person name="Mortensen U.H."/>
            <person name="Andersen M.R."/>
            <person name="Baker S.E."/>
        </authorList>
    </citation>
    <scope>NUCLEOTIDE SEQUENCE [LARGE SCALE GENOMIC DNA]</scope>
    <source>
        <strain evidence="7 8">IBT 23096</strain>
    </source>
</reference>
<feature type="transmembrane region" description="Helical" evidence="6">
    <location>
        <begin position="77"/>
        <end position="102"/>
    </location>
</feature>
<name>A0A2I2FW07_9EURO</name>
<dbReference type="PANTHER" id="PTHR45649">
    <property type="entry name" value="AMINO-ACID PERMEASE BAT1"/>
    <property type="match status" value="1"/>
</dbReference>
<feature type="transmembrane region" description="Helical" evidence="6">
    <location>
        <begin position="380"/>
        <end position="398"/>
    </location>
</feature>
<comment type="caution">
    <text evidence="7">The sequence shown here is derived from an EMBL/GenBank/DDBJ whole genome shotgun (WGS) entry which is preliminary data.</text>
</comment>
<dbReference type="GO" id="GO:0016020">
    <property type="term" value="C:membrane"/>
    <property type="evidence" value="ECO:0007669"/>
    <property type="project" value="UniProtKB-SubCell"/>
</dbReference>
<feature type="transmembrane region" description="Helical" evidence="6">
    <location>
        <begin position="167"/>
        <end position="187"/>
    </location>
</feature>
<keyword evidence="8" id="KW-1185">Reference proteome</keyword>
<evidence type="ECO:0000313" key="7">
    <source>
        <dbReference type="EMBL" id="PLB44805.1"/>
    </source>
</evidence>
<dbReference type="EMBL" id="MSFO01000008">
    <property type="protein sequence ID" value="PLB44805.1"/>
    <property type="molecule type" value="Genomic_DNA"/>
</dbReference>
<proteinExistence type="predicted"/>
<feature type="transmembrane region" description="Helical" evidence="6">
    <location>
        <begin position="275"/>
        <end position="299"/>
    </location>
</feature>
<dbReference type="Gene3D" id="1.20.1740.10">
    <property type="entry name" value="Amino acid/polyamine transporter I"/>
    <property type="match status" value="1"/>
</dbReference>
<accession>A0A2I2FW07</accession>
<evidence type="ECO:0000256" key="3">
    <source>
        <dbReference type="ARBA" id="ARBA00022692"/>
    </source>
</evidence>
<feature type="transmembrane region" description="Helical" evidence="6">
    <location>
        <begin position="44"/>
        <end position="71"/>
    </location>
</feature>
<gene>
    <name evidence="7" type="ORF">P170DRAFT_479354</name>
</gene>
<dbReference type="Pfam" id="PF13520">
    <property type="entry name" value="AA_permease_2"/>
    <property type="match status" value="1"/>
</dbReference>
<keyword evidence="3 6" id="KW-0812">Transmembrane</keyword>
<feature type="transmembrane region" description="Helical" evidence="6">
    <location>
        <begin position="473"/>
        <end position="493"/>
    </location>
</feature>
<evidence type="ECO:0000256" key="6">
    <source>
        <dbReference type="SAM" id="Phobius"/>
    </source>
</evidence>
<organism evidence="7 8">
    <name type="scientific">Aspergillus steynii IBT 23096</name>
    <dbReference type="NCBI Taxonomy" id="1392250"/>
    <lineage>
        <taxon>Eukaryota</taxon>
        <taxon>Fungi</taxon>
        <taxon>Dikarya</taxon>
        <taxon>Ascomycota</taxon>
        <taxon>Pezizomycotina</taxon>
        <taxon>Eurotiomycetes</taxon>
        <taxon>Eurotiomycetidae</taxon>
        <taxon>Eurotiales</taxon>
        <taxon>Aspergillaceae</taxon>
        <taxon>Aspergillus</taxon>
        <taxon>Aspergillus subgen. Circumdati</taxon>
    </lineage>
</organism>
<dbReference type="InterPro" id="IPR002293">
    <property type="entry name" value="AA/rel_permease1"/>
</dbReference>
<dbReference type="STRING" id="1392250.A0A2I2FW07"/>
<dbReference type="PANTHER" id="PTHR45649:SF11">
    <property type="entry name" value="TRANSPORTER, PUTATIVE (EUROFUNG)-RELATED"/>
    <property type="match status" value="1"/>
</dbReference>
<feature type="transmembrane region" description="Helical" evidence="6">
    <location>
        <begin position="123"/>
        <end position="147"/>
    </location>
</feature>
<evidence type="ECO:0000256" key="4">
    <source>
        <dbReference type="ARBA" id="ARBA00022989"/>
    </source>
</evidence>
<dbReference type="Proteomes" id="UP000234275">
    <property type="component" value="Unassembled WGS sequence"/>
</dbReference>
<sequence>MSLDIKPSERPTEVEKIPDVPLNSDDALLQAQGHRAELNRSFSWIGAIGFAFSISNAWLGYAATIGSALLYGGGQTALFGPVLAAVATSIVFQGLAELSSAFPSSGGQYHYTYIMAPSSIRNFLAFLVGICNILGWWMALASGTIIVATSTFGLVLFWYPEFESQQWQVYLCYVLTILLSLIPVFVIPQKRVDHLVNSAMALSILGFFATIITCLVMGRGDFHPEMMTQYDGASGWSRVPAWLLSINLGQYAYMGNGAVTHIAEEMPRPGRNLPLVLNMAQLIGVVTAIPWTMVMLTGVKDMPAVQKSFFASMEMFYQSTGSRTAATILQSYLILLYYTCLPSQWITSSRIAWAFSRDAGLPLSSYWNHISPKYHIPVRTTFLSAAFCLIYGLLYIASTDAFNSIINMSFMFLTFTYVAPQTILLFGRRNSLPNRPFNLGKWGNAVNAFANVWFLYTLVLVCFPTQLPTTKGSMNYGAAVAVGVFVLVMLMWVERRKKFAGPNIDWDMLKRALE</sequence>
<evidence type="ECO:0000256" key="2">
    <source>
        <dbReference type="ARBA" id="ARBA00022448"/>
    </source>
</evidence>
<protein>
    <submittedName>
        <fullName evidence="7">Putative choline transport protein</fullName>
    </submittedName>
</protein>
<keyword evidence="4 6" id="KW-1133">Transmembrane helix</keyword>
<feature type="transmembrane region" description="Helical" evidence="6">
    <location>
        <begin position="448"/>
        <end position="467"/>
    </location>
</feature>
<keyword evidence="5 6" id="KW-0472">Membrane</keyword>
<dbReference type="GO" id="GO:0022857">
    <property type="term" value="F:transmembrane transporter activity"/>
    <property type="evidence" value="ECO:0007669"/>
    <property type="project" value="InterPro"/>
</dbReference>
<dbReference type="AlphaFoldDB" id="A0A2I2FW07"/>
<dbReference type="PIRSF" id="PIRSF006060">
    <property type="entry name" value="AA_transporter"/>
    <property type="match status" value="1"/>
</dbReference>
<dbReference type="VEuPathDB" id="FungiDB:P170DRAFT_479354"/>
<keyword evidence="2" id="KW-0813">Transport</keyword>
<dbReference type="RefSeq" id="XP_024700107.1">
    <property type="nucleotide sequence ID" value="XM_024853664.1"/>
</dbReference>
<feature type="transmembrane region" description="Helical" evidence="6">
    <location>
        <begin position="199"/>
        <end position="218"/>
    </location>
</feature>
<dbReference type="OrthoDB" id="2417308at2759"/>